<comment type="similarity">
    <text evidence="6">Belongs to the class I-like SAM-binding methyltransferase superfamily. RNA M5U methyltransferase family.</text>
</comment>
<dbReference type="GO" id="GO:0070041">
    <property type="term" value="F:rRNA (uridine-C5-)-methyltransferase activity"/>
    <property type="evidence" value="ECO:0007669"/>
    <property type="project" value="TreeGrafter"/>
</dbReference>
<reference evidence="9" key="1">
    <citation type="journal article" date="2018" name="Front. Microbiol.">
        <title>Genome-Based Analysis Reveals the Taxonomy and Diversity of the Family Idiomarinaceae.</title>
        <authorList>
            <person name="Liu Y."/>
            <person name="Lai Q."/>
            <person name="Shao Z."/>
        </authorList>
    </citation>
    <scope>NUCLEOTIDE SEQUENCE [LARGE SCALE GENOMIC DNA]</scope>
    <source>
        <strain evidence="9">908033</strain>
    </source>
</reference>
<evidence type="ECO:0000256" key="7">
    <source>
        <dbReference type="PROSITE-ProRule" id="PRU10015"/>
    </source>
</evidence>
<dbReference type="RefSeq" id="WP_092838546.1">
    <property type="nucleotide sequence ID" value="NZ_FPCF01000001.1"/>
</dbReference>
<dbReference type="PROSITE" id="PS01231">
    <property type="entry name" value="TRMA_2"/>
    <property type="match status" value="1"/>
</dbReference>
<keyword evidence="1" id="KW-0408">Iron</keyword>
<evidence type="ECO:0000256" key="2">
    <source>
        <dbReference type="ARBA" id="ARBA00022603"/>
    </source>
</evidence>
<dbReference type="InterPro" id="IPR029063">
    <property type="entry name" value="SAM-dependent_MTases_sf"/>
</dbReference>
<dbReference type="PANTHER" id="PTHR11061">
    <property type="entry name" value="RNA M5U METHYLTRANSFERASE"/>
    <property type="match status" value="1"/>
</dbReference>
<dbReference type="Gene3D" id="2.40.50.140">
    <property type="entry name" value="Nucleic acid-binding proteins"/>
    <property type="match status" value="1"/>
</dbReference>
<dbReference type="PROSITE" id="PS51687">
    <property type="entry name" value="SAM_MT_RNA_M5U"/>
    <property type="match status" value="1"/>
</dbReference>
<proteinExistence type="inferred from homology"/>
<dbReference type="InterPro" id="IPR012340">
    <property type="entry name" value="NA-bd_OB-fold"/>
</dbReference>
<protein>
    <submittedName>
        <fullName evidence="8">23S rRNA (Uracil(1939)-C(5))-methyltransferase RlmD</fullName>
    </submittedName>
</protein>
<feature type="binding site" evidence="6">
    <location>
        <position position="270"/>
    </location>
    <ligand>
        <name>S-adenosyl-L-methionine</name>
        <dbReference type="ChEBI" id="CHEBI:59789"/>
    </ligand>
</feature>
<organism evidence="8 9">
    <name type="scientific">Pseudidiomarina donghaiensis</name>
    <dbReference type="NCBI Taxonomy" id="519452"/>
    <lineage>
        <taxon>Bacteria</taxon>
        <taxon>Pseudomonadati</taxon>
        <taxon>Pseudomonadota</taxon>
        <taxon>Gammaproteobacteria</taxon>
        <taxon>Alteromonadales</taxon>
        <taxon>Idiomarinaceae</taxon>
        <taxon>Pseudidiomarina</taxon>
    </lineage>
</organism>
<dbReference type="SUPFAM" id="SSF53335">
    <property type="entry name" value="S-adenosyl-L-methionine-dependent methyltransferases"/>
    <property type="match status" value="1"/>
</dbReference>
<dbReference type="GO" id="GO:0070475">
    <property type="term" value="P:rRNA base methylation"/>
    <property type="evidence" value="ECO:0007669"/>
    <property type="project" value="TreeGrafter"/>
</dbReference>
<sequence length="436" mass="48195">MAQIYKPRPHQAKNKPLLAQTVVGLDHQGRGIIRTPKGVRFVANTLPGETVDVVVDGKYTATLLKVTKPSAQRLKPPCDYYDSCGGCDFQHVDLAAQVAHKQQTVQEMLSKFAGIEAQAWLAPLQADAWHYRRRARLAVHYDRKRQQLTLGFRAAQSKRIVAIDSCLTLAQPLNKLLKPLRDALAKLALAKHLGHVELIEFAQQPAVLLRVATRLEDTDKSQLEAFAQAHNVAVWLAYEHTVEPLMATQALPQYGTVGALLSCQPTDFIQSHRQLSQTMVAQALAWLDIQADERVLELFAGSGHFTIPLAQAGAKVTAIEGVTSMVEQLQQNATVNGVEVDAFCANLEQPWPQQSWGATNYSKALLDPARAGAANAVQEIVKRDIQRVVYVSCAPDTLARDAATHKAHGYVLKRAQVIDMFPQTHHIEVITLFERE</sequence>
<dbReference type="Proteomes" id="UP000286985">
    <property type="component" value="Unassembled WGS sequence"/>
</dbReference>
<dbReference type="Gene3D" id="3.40.50.150">
    <property type="entry name" value="Vaccinia Virus protein VP39"/>
    <property type="match status" value="1"/>
</dbReference>
<comment type="caution">
    <text evidence="8">The sequence shown here is derived from an EMBL/GenBank/DDBJ whole genome shotgun (WGS) entry which is preliminary data.</text>
</comment>
<feature type="active site" description="Nucleophile" evidence="6">
    <location>
        <position position="393"/>
    </location>
</feature>
<dbReference type="STRING" id="519452.SAMN04488139_1089"/>
<feature type="active site" evidence="7">
    <location>
        <position position="393"/>
    </location>
</feature>
<evidence type="ECO:0000313" key="8">
    <source>
        <dbReference type="EMBL" id="RUO49784.1"/>
    </source>
</evidence>
<dbReference type="EMBL" id="PIPU01000001">
    <property type="protein sequence ID" value="RUO49784.1"/>
    <property type="molecule type" value="Genomic_DNA"/>
</dbReference>
<dbReference type="Pfam" id="PF05958">
    <property type="entry name" value="tRNA_U5-meth_tr"/>
    <property type="match status" value="2"/>
</dbReference>
<keyword evidence="5" id="KW-0411">Iron-sulfur</keyword>
<evidence type="ECO:0000256" key="6">
    <source>
        <dbReference type="PROSITE-ProRule" id="PRU01024"/>
    </source>
</evidence>
<keyword evidence="3 6" id="KW-0808">Transferase</keyword>
<keyword evidence="2 6" id="KW-0489">Methyltransferase</keyword>
<dbReference type="GO" id="GO:0051539">
    <property type="term" value="F:4 iron, 4 sulfur cluster binding"/>
    <property type="evidence" value="ECO:0007669"/>
    <property type="project" value="UniProtKB-KW"/>
</dbReference>
<dbReference type="PROSITE" id="PS01230">
    <property type="entry name" value="TRMA_1"/>
    <property type="match status" value="1"/>
</dbReference>
<gene>
    <name evidence="8" type="primary">rumA</name>
    <name evidence="8" type="ORF">CWE24_04745</name>
</gene>
<dbReference type="SUPFAM" id="SSF50249">
    <property type="entry name" value="Nucleic acid-binding proteins"/>
    <property type="match status" value="1"/>
</dbReference>
<evidence type="ECO:0000256" key="5">
    <source>
        <dbReference type="ARBA" id="ARBA00023014"/>
    </source>
</evidence>
<evidence type="ECO:0000256" key="4">
    <source>
        <dbReference type="ARBA" id="ARBA00022691"/>
    </source>
</evidence>
<dbReference type="InterPro" id="IPR030390">
    <property type="entry name" value="MeTrfase_TrmA_AS"/>
</dbReference>
<dbReference type="CDD" id="cd02440">
    <property type="entry name" value="AdoMet_MTases"/>
    <property type="match status" value="1"/>
</dbReference>
<dbReference type="Gene3D" id="2.40.50.1070">
    <property type="match status" value="1"/>
</dbReference>
<evidence type="ECO:0000256" key="1">
    <source>
        <dbReference type="ARBA" id="ARBA00022485"/>
    </source>
</evidence>
<keyword evidence="9" id="KW-1185">Reference proteome</keyword>
<keyword evidence="4 6" id="KW-0949">S-adenosyl-L-methionine</keyword>
<evidence type="ECO:0000256" key="3">
    <source>
        <dbReference type="ARBA" id="ARBA00022679"/>
    </source>
</evidence>
<keyword evidence="1" id="KW-0004">4Fe-4S</keyword>
<keyword evidence="1" id="KW-0479">Metal-binding</keyword>
<dbReference type="PANTHER" id="PTHR11061:SF49">
    <property type="entry name" value="23S RRNA (URACIL(1939)-C(5))-METHYLTRANSFERASE RLMD"/>
    <property type="match status" value="1"/>
</dbReference>
<dbReference type="InterPro" id="IPR030391">
    <property type="entry name" value="MeTrfase_TrmA_CS"/>
</dbReference>
<accession>A0A432XM49</accession>
<name>A0A432XM49_9GAMM</name>
<feature type="binding site" evidence="6">
    <location>
        <position position="299"/>
    </location>
    <ligand>
        <name>S-adenosyl-L-methionine</name>
        <dbReference type="ChEBI" id="CHEBI:59789"/>
    </ligand>
</feature>
<dbReference type="OrthoDB" id="9804590at2"/>
<dbReference type="InterPro" id="IPR010280">
    <property type="entry name" value="U5_MeTrfase_fam"/>
</dbReference>
<feature type="binding site" evidence="6">
    <location>
        <position position="367"/>
    </location>
    <ligand>
        <name>S-adenosyl-L-methionine</name>
        <dbReference type="ChEBI" id="CHEBI:59789"/>
    </ligand>
</feature>
<feature type="binding site" evidence="6">
    <location>
        <position position="320"/>
    </location>
    <ligand>
        <name>S-adenosyl-L-methionine</name>
        <dbReference type="ChEBI" id="CHEBI:59789"/>
    </ligand>
</feature>
<evidence type="ECO:0000313" key="9">
    <source>
        <dbReference type="Proteomes" id="UP000286985"/>
    </source>
</evidence>
<dbReference type="AlphaFoldDB" id="A0A432XM49"/>